<dbReference type="PANTHER" id="PTHR12353">
    <property type="entry name" value="DISKS LARGE-ASSOCIATED PROTEIN DAP SAP90/PSD-95-ASSOCIATED PROTEIN"/>
    <property type="match status" value="1"/>
</dbReference>
<dbReference type="Proteomes" id="UP000694400">
    <property type="component" value="Chromosome 24"/>
</dbReference>
<feature type="compositionally biased region" description="Basic residues" evidence="2">
    <location>
        <begin position="57"/>
        <end position="71"/>
    </location>
</feature>
<name>A0A8B9QWE6_ANAPL</name>
<dbReference type="GO" id="GO:0060090">
    <property type="term" value="F:molecular adaptor activity"/>
    <property type="evidence" value="ECO:0007669"/>
    <property type="project" value="TreeGrafter"/>
</dbReference>
<sequence length="290" mass="31339">MSAPPGAAHHQQHPEAQHLFQLQKSSTSHPSRNQSQAPHLRHGAEQHRICPRELPARRGRPQPRLVQRRRGSLQLGREPGELQVLEKIRSAVGSAQLLMSQKVQQFYRLCQQNMVSARPPSWGRLRLSLVGWGAAEPMLCGMTWPLLSPQDPNAFPVPTFQDLAGFWDLLQLSIEDVSMKFAGAPAAQGQRVEDHRAQGGEEGASPDTKEAAALQGAPGEGALAGLGGPAAAGGSQAAPGSQTRRLLPPKFGHRERGQHRDLHPRGADPAVTGGSLGFSTRTGRRVHRSL</sequence>
<reference evidence="3" key="3">
    <citation type="submission" date="2025-09" db="UniProtKB">
        <authorList>
            <consortium name="Ensembl"/>
        </authorList>
    </citation>
    <scope>IDENTIFICATION</scope>
</reference>
<evidence type="ECO:0000256" key="2">
    <source>
        <dbReference type="SAM" id="MobiDB-lite"/>
    </source>
</evidence>
<dbReference type="GO" id="GO:0099572">
    <property type="term" value="C:postsynaptic specialization"/>
    <property type="evidence" value="ECO:0007669"/>
    <property type="project" value="TreeGrafter"/>
</dbReference>
<dbReference type="PANTHER" id="PTHR12353:SF4">
    <property type="entry name" value="DISKS LARGE-ASSOCIATED PROTEIN 3"/>
    <property type="match status" value="1"/>
</dbReference>
<dbReference type="GO" id="GO:0098978">
    <property type="term" value="C:glutamatergic synapse"/>
    <property type="evidence" value="ECO:0007669"/>
    <property type="project" value="TreeGrafter"/>
</dbReference>
<dbReference type="AlphaFoldDB" id="A0A8B9QWE6"/>
<dbReference type="Ensembl" id="ENSAPLT00020004704.1">
    <property type="protein sequence ID" value="ENSAPLP00020004367.1"/>
    <property type="gene ID" value="ENSAPLG00020003237.1"/>
</dbReference>
<feature type="compositionally biased region" description="Basic and acidic residues" evidence="2">
    <location>
        <begin position="42"/>
        <end position="56"/>
    </location>
</feature>
<comment type="similarity">
    <text evidence="1">Belongs to the SAPAP family.</text>
</comment>
<dbReference type="Pfam" id="PF03359">
    <property type="entry name" value="GKAP"/>
    <property type="match status" value="2"/>
</dbReference>
<reference evidence="3" key="2">
    <citation type="submission" date="2025-08" db="UniProtKB">
        <authorList>
            <consortium name="Ensembl"/>
        </authorList>
    </citation>
    <scope>IDENTIFICATION</scope>
</reference>
<organism evidence="3 4">
    <name type="scientific">Anas platyrhynchos</name>
    <name type="common">Mallard</name>
    <name type="synonym">Anas boschas</name>
    <dbReference type="NCBI Taxonomy" id="8839"/>
    <lineage>
        <taxon>Eukaryota</taxon>
        <taxon>Metazoa</taxon>
        <taxon>Chordata</taxon>
        <taxon>Craniata</taxon>
        <taxon>Vertebrata</taxon>
        <taxon>Euteleostomi</taxon>
        <taxon>Archelosauria</taxon>
        <taxon>Archosauria</taxon>
        <taxon>Dinosauria</taxon>
        <taxon>Saurischia</taxon>
        <taxon>Theropoda</taxon>
        <taxon>Coelurosauria</taxon>
        <taxon>Aves</taxon>
        <taxon>Neognathae</taxon>
        <taxon>Galloanserae</taxon>
        <taxon>Anseriformes</taxon>
        <taxon>Anatidae</taxon>
        <taxon>Anatinae</taxon>
        <taxon>Anas</taxon>
    </lineage>
</organism>
<evidence type="ECO:0000313" key="3">
    <source>
        <dbReference type="Ensembl" id="ENSAPLP00020004367.1"/>
    </source>
</evidence>
<dbReference type="GO" id="GO:0023052">
    <property type="term" value="P:signaling"/>
    <property type="evidence" value="ECO:0007669"/>
    <property type="project" value="InterPro"/>
</dbReference>
<feature type="compositionally biased region" description="Gly residues" evidence="2">
    <location>
        <begin position="218"/>
        <end position="231"/>
    </location>
</feature>
<protein>
    <submittedName>
        <fullName evidence="3">Uncharacterized protein</fullName>
    </submittedName>
</protein>
<feature type="compositionally biased region" description="Basic and acidic residues" evidence="2">
    <location>
        <begin position="252"/>
        <end position="266"/>
    </location>
</feature>
<dbReference type="InterPro" id="IPR005026">
    <property type="entry name" value="SAPAP"/>
</dbReference>
<evidence type="ECO:0000313" key="4">
    <source>
        <dbReference type="Proteomes" id="UP000694400"/>
    </source>
</evidence>
<reference evidence="3" key="1">
    <citation type="submission" date="2019-08" db="EMBL/GenBank/DDBJ databases">
        <title>Three high-quality genomes provides insights into domestication of ducks.</title>
        <authorList>
            <person name="Hou Z.C."/>
            <person name="Zhu F."/>
            <person name="Yin Z.T."/>
            <person name="Zhang F."/>
        </authorList>
    </citation>
    <scope>NUCLEOTIDE SEQUENCE [LARGE SCALE GENOMIC DNA]</scope>
</reference>
<feature type="region of interest" description="Disordered" evidence="2">
    <location>
        <begin position="1"/>
        <end position="72"/>
    </location>
</feature>
<feature type="compositionally biased region" description="Low complexity" evidence="2">
    <location>
        <begin position="232"/>
        <end position="242"/>
    </location>
</feature>
<feature type="compositionally biased region" description="Polar residues" evidence="2">
    <location>
        <begin position="20"/>
        <end position="37"/>
    </location>
</feature>
<evidence type="ECO:0000256" key="1">
    <source>
        <dbReference type="ARBA" id="ARBA00008839"/>
    </source>
</evidence>
<accession>A0A8B9QWE6</accession>
<feature type="region of interest" description="Disordered" evidence="2">
    <location>
        <begin position="185"/>
        <end position="290"/>
    </location>
</feature>
<proteinExistence type="inferred from homology"/>